<dbReference type="SUPFAM" id="SSF54928">
    <property type="entry name" value="RNA-binding domain, RBD"/>
    <property type="match status" value="1"/>
</dbReference>
<dbReference type="InterPro" id="IPR012677">
    <property type="entry name" value="Nucleotide-bd_a/b_plait_sf"/>
</dbReference>
<dbReference type="EMBL" id="JBBHLL010000212">
    <property type="protein sequence ID" value="KAK7809843.1"/>
    <property type="molecule type" value="Genomic_DNA"/>
</dbReference>
<dbReference type="Gene3D" id="3.30.70.330">
    <property type="match status" value="1"/>
</dbReference>
<reference evidence="3 4" key="1">
    <citation type="journal article" date="2023" name="bioRxiv">
        <title>Conserved and derived expression patterns and positive selection on dental genes reveal complex evolutionary context of ever-growing rodent molars.</title>
        <authorList>
            <person name="Calamari Z.T."/>
            <person name="Song A."/>
            <person name="Cohen E."/>
            <person name="Akter M."/>
            <person name="Roy R.D."/>
            <person name="Hallikas O."/>
            <person name="Christensen M.M."/>
            <person name="Li P."/>
            <person name="Marangoni P."/>
            <person name="Jernvall J."/>
            <person name="Klein O.D."/>
        </authorList>
    </citation>
    <scope>NUCLEOTIDE SEQUENCE [LARGE SCALE GENOMIC DNA]</scope>
    <source>
        <strain evidence="3">V071</strain>
    </source>
</reference>
<accession>A0AAW0I5X5</accession>
<evidence type="ECO:0000259" key="2">
    <source>
        <dbReference type="PROSITE" id="PS50102"/>
    </source>
</evidence>
<name>A0AAW0I5X5_MYOGA</name>
<keyword evidence="4" id="KW-1185">Reference proteome</keyword>
<evidence type="ECO:0000313" key="3">
    <source>
        <dbReference type="EMBL" id="KAK7809843.1"/>
    </source>
</evidence>
<organism evidence="3 4">
    <name type="scientific">Myodes glareolus</name>
    <name type="common">Bank vole</name>
    <name type="synonym">Clethrionomys glareolus</name>
    <dbReference type="NCBI Taxonomy" id="447135"/>
    <lineage>
        <taxon>Eukaryota</taxon>
        <taxon>Metazoa</taxon>
        <taxon>Chordata</taxon>
        <taxon>Craniata</taxon>
        <taxon>Vertebrata</taxon>
        <taxon>Euteleostomi</taxon>
        <taxon>Mammalia</taxon>
        <taxon>Eutheria</taxon>
        <taxon>Euarchontoglires</taxon>
        <taxon>Glires</taxon>
        <taxon>Rodentia</taxon>
        <taxon>Myomorpha</taxon>
        <taxon>Muroidea</taxon>
        <taxon>Cricetidae</taxon>
        <taxon>Arvicolinae</taxon>
        <taxon>Myodes</taxon>
    </lineage>
</organism>
<dbReference type="PROSITE" id="PS50102">
    <property type="entry name" value="RRM"/>
    <property type="match status" value="1"/>
</dbReference>
<dbReference type="GO" id="GO:0003723">
    <property type="term" value="F:RNA binding"/>
    <property type="evidence" value="ECO:0007669"/>
    <property type="project" value="UniProtKB-UniRule"/>
</dbReference>
<gene>
    <name evidence="3" type="ORF">U0070_008493</name>
</gene>
<protein>
    <recommendedName>
        <fullName evidence="2">RRM domain-containing protein</fullName>
    </recommendedName>
</protein>
<sequence length="98" mass="10845">MKDLDAIKLFVGQIPRHLHEQDLKPLFEQFGRIYELTVLKDPHTGVHKGGHPRPAPAPAPLPPSLCPCTLPPAFLRPFLFPSFYTCTPLLAPSPLPST</sequence>
<keyword evidence="1" id="KW-0694">RNA-binding</keyword>
<dbReference type="Pfam" id="PF00076">
    <property type="entry name" value="RRM_1"/>
    <property type="match status" value="1"/>
</dbReference>
<comment type="caution">
    <text evidence="3">The sequence shown here is derived from an EMBL/GenBank/DDBJ whole genome shotgun (WGS) entry which is preliminary data.</text>
</comment>
<evidence type="ECO:0000313" key="4">
    <source>
        <dbReference type="Proteomes" id="UP001488838"/>
    </source>
</evidence>
<evidence type="ECO:0000256" key="1">
    <source>
        <dbReference type="PROSITE-ProRule" id="PRU00176"/>
    </source>
</evidence>
<dbReference type="Proteomes" id="UP001488838">
    <property type="component" value="Unassembled WGS sequence"/>
</dbReference>
<dbReference type="InterPro" id="IPR000504">
    <property type="entry name" value="RRM_dom"/>
</dbReference>
<proteinExistence type="predicted"/>
<dbReference type="InterPro" id="IPR035979">
    <property type="entry name" value="RBD_domain_sf"/>
</dbReference>
<feature type="domain" description="RRM" evidence="2">
    <location>
        <begin position="7"/>
        <end position="49"/>
    </location>
</feature>
<dbReference type="AlphaFoldDB" id="A0AAW0I5X5"/>